<organism evidence="1 2">
    <name type="scientific">Candidatus Riesia pediculischaeffi</name>
    <dbReference type="NCBI Taxonomy" id="428411"/>
    <lineage>
        <taxon>Bacteria</taxon>
        <taxon>Pseudomonadati</taxon>
        <taxon>Pseudomonadota</taxon>
        <taxon>Gammaproteobacteria</taxon>
        <taxon>Enterobacterales</taxon>
        <taxon>Enterobacteriaceae</taxon>
        <taxon>Candidatus Riesia</taxon>
    </lineage>
</organism>
<keyword evidence="2" id="KW-1185">Reference proteome</keyword>
<gene>
    <name evidence="1" type="ORF">AOQ87_01445</name>
</gene>
<name>A0A1V0HKI2_9ENTR</name>
<sequence>MCFKCCKIFREYGCDSMRRRKRYSTTAVCILVRSFDRFKTFLIPSLSGFLEIILRMICQK</sequence>
<reference evidence="1 2" key="1">
    <citation type="submission" date="2015-10" db="EMBL/GenBank/DDBJ databases">
        <title>Survey of human and primate louse endosymbionts.</title>
        <authorList>
            <person name="Boyd B.M."/>
        </authorList>
    </citation>
    <scope>NUCLEOTIDE SEQUENCE [LARGE SCALE GENOMIC DNA]</scope>
    <source>
        <strain evidence="1 2">PTSK</strain>
    </source>
</reference>
<dbReference type="AlphaFoldDB" id="A0A1V0HKI2"/>
<protein>
    <submittedName>
        <fullName evidence="1">Uncharacterized protein</fullName>
    </submittedName>
</protein>
<dbReference type="EMBL" id="CP012839">
    <property type="protein sequence ID" value="ARC53335.1"/>
    <property type="molecule type" value="Genomic_DNA"/>
</dbReference>
<proteinExistence type="predicted"/>
<dbReference type="Proteomes" id="UP000242793">
    <property type="component" value="Chromosome"/>
</dbReference>
<evidence type="ECO:0000313" key="2">
    <source>
        <dbReference type="Proteomes" id="UP000242793"/>
    </source>
</evidence>
<evidence type="ECO:0000313" key="1">
    <source>
        <dbReference type="EMBL" id="ARC53335.1"/>
    </source>
</evidence>
<dbReference type="KEGG" id="rped:AOQ87_01445"/>
<accession>A0A1V0HKI2</accession>